<gene>
    <name evidence="1" type="ORF">UFOPK3120_00493</name>
</gene>
<dbReference type="EMBL" id="CAFAAW010000042">
    <property type="protein sequence ID" value="CAB4809582.1"/>
    <property type="molecule type" value="Genomic_DNA"/>
</dbReference>
<name>A0A6J6YJR5_9ZZZZ</name>
<accession>A0A6J6YJR5</accession>
<sequence>MLGLVVTPTTLSSVINFSKDPSDNRLRDRSSSQTDVPANEIWERGELILN</sequence>
<evidence type="ECO:0000313" key="1">
    <source>
        <dbReference type="EMBL" id="CAB4809582.1"/>
    </source>
</evidence>
<reference evidence="1" key="1">
    <citation type="submission" date="2020-05" db="EMBL/GenBank/DDBJ databases">
        <authorList>
            <person name="Chiriac C."/>
            <person name="Salcher M."/>
            <person name="Ghai R."/>
            <person name="Kavagutti S V."/>
        </authorList>
    </citation>
    <scope>NUCLEOTIDE SEQUENCE</scope>
</reference>
<proteinExistence type="predicted"/>
<protein>
    <submittedName>
        <fullName evidence="1">Unannotated protein</fullName>
    </submittedName>
</protein>
<dbReference type="AlphaFoldDB" id="A0A6J6YJR5"/>
<organism evidence="1">
    <name type="scientific">freshwater metagenome</name>
    <dbReference type="NCBI Taxonomy" id="449393"/>
    <lineage>
        <taxon>unclassified sequences</taxon>
        <taxon>metagenomes</taxon>
        <taxon>ecological metagenomes</taxon>
    </lineage>
</organism>